<evidence type="ECO:0000256" key="6">
    <source>
        <dbReference type="ARBA" id="ARBA00022692"/>
    </source>
</evidence>
<keyword evidence="10 16" id="KW-1133">Transmembrane helix</keyword>
<dbReference type="PANTHER" id="PTHR22888:SF9">
    <property type="entry name" value="CYTOCHROME C OXIDASE SUBUNIT 2"/>
    <property type="match status" value="1"/>
</dbReference>
<dbReference type="PRINTS" id="PR01166">
    <property type="entry name" value="CYCOXIDASEII"/>
</dbReference>
<dbReference type="InterPro" id="IPR045187">
    <property type="entry name" value="CcO_II"/>
</dbReference>
<dbReference type="RefSeq" id="WP_206559887.1">
    <property type="nucleotide sequence ID" value="NZ_JAFKCZ010000005.1"/>
</dbReference>
<keyword evidence="13 16" id="KW-0472">Membrane</keyword>
<evidence type="ECO:0000313" key="19">
    <source>
        <dbReference type="EMBL" id="MBN7796438.1"/>
    </source>
</evidence>
<feature type="transmembrane region" description="Helical" evidence="16">
    <location>
        <begin position="83"/>
        <end position="105"/>
    </location>
</feature>
<dbReference type="EC" id="7.1.1.9" evidence="3"/>
<sequence length="450" mass="49855">MKLVIALIVLVLGSLLFHVLSPWWFTPLASNWDTVDTTIDITLYITGVVFVAVNLFMAYAVYRYRHRPAQKAHYEPENKRLETWLTAITAVGVAAMLAPGLVVWADFTQVPEGADEIEVLGEQWQWSYRFPGEDGKLGEVATRYVAPDNPFGMSPGDPAGADDILVRSNELHLPVDRPVKMLLRSKDVLHDFAVPQFRVKMDMLPGSVTYAWFTPTRTGSFDVLCMELCGIAHYAMRGRVIVDTEEDFKAWLGGQTTWAEQRARPAADPAAGERQYATCVACHGPEGRGNLQMNAPAIAGMEAWYLERQLRYYRQGVRGAHEGDTFGAQMAAMAGTIASDSALRNLAAYVASLPAADSEPTLDGDPRRGAGHFNTCGACHGARGQGNHALQAPRLAGQQDWYLKRQLKYFREGIRGAHQADNYGHQMTMMARTLQNEQSIDDLLSYVNTL</sequence>
<dbReference type="GO" id="GO:0016020">
    <property type="term" value="C:membrane"/>
    <property type="evidence" value="ECO:0007669"/>
    <property type="project" value="UniProtKB-SubCell"/>
</dbReference>
<dbReference type="InterPro" id="IPR002429">
    <property type="entry name" value="CcO_II-like_C"/>
</dbReference>
<accession>A0A939DE03</accession>
<reference evidence="19" key="1">
    <citation type="submission" date="2021-02" db="EMBL/GenBank/DDBJ databases">
        <title>PHA producing bacteria isolated from coastal sediment in Guangdong, Shenzhen.</title>
        <authorList>
            <person name="Zheng W."/>
            <person name="Yu S."/>
            <person name="Huang Y."/>
        </authorList>
    </citation>
    <scope>NUCLEOTIDE SEQUENCE</scope>
    <source>
        <strain evidence="19">TN14-10</strain>
    </source>
</reference>
<keyword evidence="8" id="KW-1278">Translocase</keyword>
<evidence type="ECO:0000256" key="14">
    <source>
        <dbReference type="ARBA" id="ARBA00047816"/>
    </source>
</evidence>
<evidence type="ECO:0000256" key="12">
    <source>
        <dbReference type="ARBA" id="ARBA00023008"/>
    </source>
</evidence>
<keyword evidence="12" id="KW-0186">Copper</keyword>
<evidence type="ECO:0000256" key="11">
    <source>
        <dbReference type="ARBA" id="ARBA00023004"/>
    </source>
</evidence>
<dbReference type="GO" id="GO:0042773">
    <property type="term" value="P:ATP synthesis coupled electron transport"/>
    <property type="evidence" value="ECO:0007669"/>
    <property type="project" value="TreeGrafter"/>
</dbReference>
<dbReference type="PANTHER" id="PTHR22888">
    <property type="entry name" value="CYTOCHROME C OXIDASE, SUBUNIT II"/>
    <property type="match status" value="1"/>
</dbReference>
<keyword evidence="9" id="KW-0249">Electron transport</keyword>
<evidence type="ECO:0000256" key="7">
    <source>
        <dbReference type="ARBA" id="ARBA00022723"/>
    </source>
</evidence>
<evidence type="ECO:0000256" key="15">
    <source>
        <dbReference type="PROSITE-ProRule" id="PRU00433"/>
    </source>
</evidence>
<dbReference type="Gene3D" id="2.60.40.420">
    <property type="entry name" value="Cupredoxins - blue copper proteins"/>
    <property type="match status" value="1"/>
</dbReference>
<protein>
    <recommendedName>
        <fullName evidence="3">cytochrome-c oxidase</fullName>
        <ecNumber evidence="3">7.1.1.9</ecNumber>
    </recommendedName>
</protein>
<evidence type="ECO:0000256" key="10">
    <source>
        <dbReference type="ARBA" id="ARBA00022989"/>
    </source>
</evidence>
<dbReference type="InterPro" id="IPR001505">
    <property type="entry name" value="Copper_CuA"/>
</dbReference>
<dbReference type="AlphaFoldDB" id="A0A939DE03"/>
<gene>
    <name evidence="19" type="ORF">JYP50_07540</name>
</gene>
<evidence type="ECO:0000256" key="1">
    <source>
        <dbReference type="ARBA" id="ARBA00004141"/>
    </source>
</evidence>
<dbReference type="Pfam" id="PF00034">
    <property type="entry name" value="Cytochrom_C"/>
    <property type="match status" value="2"/>
</dbReference>
<evidence type="ECO:0000256" key="3">
    <source>
        <dbReference type="ARBA" id="ARBA00012949"/>
    </source>
</evidence>
<feature type="domain" description="Cytochrome c" evidence="18">
    <location>
        <begin position="267"/>
        <end position="354"/>
    </location>
</feature>
<organism evidence="19 20">
    <name type="scientific">Parahaliea mediterranea</name>
    <dbReference type="NCBI Taxonomy" id="651086"/>
    <lineage>
        <taxon>Bacteria</taxon>
        <taxon>Pseudomonadati</taxon>
        <taxon>Pseudomonadota</taxon>
        <taxon>Gammaproteobacteria</taxon>
        <taxon>Cellvibrionales</taxon>
        <taxon>Halieaceae</taxon>
        <taxon>Parahaliea</taxon>
    </lineage>
</organism>
<evidence type="ECO:0000313" key="20">
    <source>
        <dbReference type="Proteomes" id="UP000664303"/>
    </source>
</evidence>
<dbReference type="PROSITE" id="PS50857">
    <property type="entry name" value="COX2_CUA"/>
    <property type="match status" value="1"/>
</dbReference>
<dbReference type="Proteomes" id="UP000664303">
    <property type="component" value="Unassembled WGS sequence"/>
</dbReference>
<dbReference type="GO" id="GO:0004129">
    <property type="term" value="F:cytochrome-c oxidase activity"/>
    <property type="evidence" value="ECO:0007669"/>
    <property type="project" value="UniProtKB-EC"/>
</dbReference>
<comment type="caution">
    <text evidence="19">The sequence shown here is derived from an EMBL/GenBank/DDBJ whole genome shotgun (WGS) entry which is preliminary data.</text>
</comment>
<evidence type="ECO:0000256" key="5">
    <source>
        <dbReference type="ARBA" id="ARBA00022617"/>
    </source>
</evidence>
<dbReference type="PROSITE" id="PS00078">
    <property type="entry name" value="COX2"/>
    <property type="match status" value="1"/>
</dbReference>
<evidence type="ECO:0000259" key="18">
    <source>
        <dbReference type="PROSITE" id="PS51007"/>
    </source>
</evidence>
<dbReference type="InterPro" id="IPR008972">
    <property type="entry name" value="Cupredoxin"/>
</dbReference>
<dbReference type="PROSITE" id="PS51007">
    <property type="entry name" value="CYTC"/>
    <property type="match status" value="2"/>
</dbReference>
<feature type="transmembrane region" description="Helical" evidence="16">
    <location>
        <begin position="41"/>
        <end position="62"/>
    </location>
</feature>
<proteinExistence type="inferred from homology"/>
<dbReference type="EMBL" id="JAFKCZ010000005">
    <property type="protein sequence ID" value="MBN7796438.1"/>
    <property type="molecule type" value="Genomic_DNA"/>
</dbReference>
<comment type="similarity">
    <text evidence="2">Belongs to the cytochrome c oxidase subunit 2 family.</text>
</comment>
<feature type="domain" description="Cytochrome oxidase subunit II copper A binding" evidence="17">
    <location>
        <begin position="112"/>
        <end position="254"/>
    </location>
</feature>
<dbReference type="GO" id="GO:0005507">
    <property type="term" value="F:copper ion binding"/>
    <property type="evidence" value="ECO:0007669"/>
    <property type="project" value="InterPro"/>
</dbReference>
<evidence type="ECO:0000256" key="2">
    <source>
        <dbReference type="ARBA" id="ARBA00007866"/>
    </source>
</evidence>
<feature type="domain" description="Cytochrome c" evidence="18">
    <location>
        <begin position="364"/>
        <end position="450"/>
    </location>
</feature>
<keyword evidence="7 15" id="KW-0479">Metal-binding</keyword>
<evidence type="ECO:0000256" key="9">
    <source>
        <dbReference type="ARBA" id="ARBA00022982"/>
    </source>
</evidence>
<keyword evidence="6 16" id="KW-0812">Transmembrane</keyword>
<dbReference type="SUPFAM" id="SSF46626">
    <property type="entry name" value="Cytochrome c"/>
    <property type="match status" value="2"/>
</dbReference>
<keyword evidence="4" id="KW-0813">Transport</keyword>
<name>A0A939DE03_9GAMM</name>
<evidence type="ECO:0000259" key="17">
    <source>
        <dbReference type="PROSITE" id="PS50857"/>
    </source>
</evidence>
<dbReference type="InterPro" id="IPR036909">
    <property type="entry name" value="Cyt_c-like_dom_sf"/>
</dbReference>
<keyword evidence="5 15" id="KW-0349">Heme</keyword>
<evidence type="ECO:0000256" key="16">
    <source>
        <dbReference type="SAM" id="Phobius"/>
    </source>
</evidence>
<dbReference type="Gene3D" id="1.10.287.90">
    <property type="match status" value="1"/>
</dbReference>
<dbReference type="SUPFAM" id="SSF49503">
    <property type="entry name" value="Cupredoxins"/>
    <property type="match status" value="1"/>
</dbReference>
<dbReference type="GO" id="GO:0020037">
    <property type="term" value="F:heme binding"/>
    <property type="evidence" value="ECO:0007669"/>
    <property type="project" value="InterPro"/>
</dbReference>
<comment type="catalytic activity">
    <reaction evidence="14">
        <text>4 Fe(II)-[cytochrome c] + O2 + 8 H(+)(in) = 4 Fe(III)-[cytochrome c] + 2 H2O + 4 H(+)(out)</text>
        <dbReference type="Rhea" id="RHEA:11436"/>
        <dbReference type="Rhea" id="RHEA-COMP:10350"/>
        <dbReference type="Rhea" id="RHEA-COMP:14399"/>
        <dbReference type="ChEBI" id="CHEBI:15377"/>
        <dbReference type="ChEBI" id="CHEBI:15378"/>
        <dbReference type="ChEBI" id="CHEBI:15379"/>
        <dbReference type="ChEBI" id="CHEBI:29033"/>
        <dbReference type="ChEBI" id="CHEBI:29034"/>
        <dbReference type="EC" id="7.1.1.9"/>
    </reaction>
</comment>
<dbReference type="SUPFAM" id="SSF81464">
    <property type="entry name" value="Cytochrome c oxidase subunit II-like, transmembrane region"/>
    <property type="match status" value="1"/>
</dbReference>
<dbReference type="InterPro" id="IPR009056">
    <property type="entry name" value="Cyt_c-like_dom"/>
</dbReference>
<evidence type="ECO:0000256" key="8">
    <source>
        <dbReference type="ARBA" id="ARBA00022967"/>
    </source>
</evidence>
<dbReference type="CDD" id="cd13919">
    <property type="entry name" value="CuRO_HCO_II_like_5"/>
    <property type="match status" value="1"/>
</dbReference>
<dbReference type="InterPro" id="IPR036257">
    <property type="entry name" value="Cyt_c_oxidase_su2_TM_sf"/>
</dbReference>
<evidence type="ECO:0000256" key="4">
    <source>
        <dbReference type="ARBA" id="ARBA00022448"/>
    </source>
</evidence>
<comment type="subcellular location">
    <subcellularLocation>
        <location evidence="1">Membrane</location>
        <topology evidence="1">Multi-pass membrane protein</topology>
    </subcellularLocation>
</comment>
<keyword evidence="20" id="KW-1185">Reference proteome</keyword>
<evidence type="ECO:0000256" key="13">
    <source>
        <dbReference type="ARBA" id="ARBA00023136"/>
    </source>
</evidence>
<dbReference type="Pfam" id="PF00116">
    <property type="entry name" value="COX2"/>
    <property type="match status" value="1"/>
</dbReference>
<keyword evidence="11 15" id="KW-0408">Iron</keyword>
<dbReference type="Gene3D" id="1.10.760.10">
    <property type="entry name" value="Cytochrome c-like domain"/>
    <property type="match status" value="2"/>
</dbReference>